<protein>
    <submittedName>
        <fullName evidence="4">Uncharacterized protein</fullName>
    </submittedName>
</protein>
<feature type="compositionally biased region" description="Polar residues" evidence="1">
    <location>
        <begin position="818"/>
        <end position="832"/>
    </location>
</feature>
<keyword evidence="5" id="KW-1185">Reference proteome</keyword>
<evidence type="ECO:0000256" key="3">
    <source>
        <dbReference type="SAM" id="SignalP"/>
    </source>
</evidence>
<evidence type="ECO:0000313" key="4">
    <source>
        <dbReference type="EMBL" id="KAK6495277.1"/>
    </source>
</evidence>
<dbReference type="EMBL" id="JAVHJL010000013">
    <property type="protein sequence ID" value="KAK6495277.1"/>
    <property type="molecule type" value="Genomic_DNA"/>
</dbReference>
<feature type="compositionally biased region" description="Basic and acidic residues" evidence="1">
    <location>
        <begin position="1107"/>
        <end position="1117"/>
    </location>
</feature>
<feature type="region of interest" description="Disordered" evidence="1">
    <location>
        <begin position="1009"/>
        <end position="1032"/>
    </location>
</feature>
<dbReference type="PANTHER" id="PTHR23244">
    <property type="entry name" value="KELCH REPEAT DOMAIN"/>
    <property type="match status" value="1"/>
</dbReference>
<reference evidence="4 5" key="1">
    <citation type="submission" date="2023-08" db="EMBL/GenBank/DDBJ databases">
        <authorList>
            <person name="Palmer J.M."/>
        </authorList>
    </citation>
    <scope>NUCLEOTIDE SEQUENCE [LARGE SCALE GENOMIC DNA]</scope>
    <source>
        <strain evidence="4 5">TWF481</strain>
    </source>
</reference>
<dbReference type="SUPFAM" id="SSF117281">
    <property type="entry name" value="Kelch motif"/>
    <property type="match status" value="1"/>
</dbReference>
<feature type="chain" id="PRO_5043922903" evidence="3">
    <location>
        <begin position="30"/>
        <end position="1297"/>
    </location>
</feature>
<feature type="signal peptide" evidence="3">
    <location>
        <begin position="1"/>
        <end position="29"/>
    </location>
</feature>
<comment type="caution">
    <text evidence="4">The sequence shown here is derived from an EMBL/GenBank/DDBJ whole genome shotgun (WGS) entry which is preliminary data.</text>
</comment>
<accession>A0AAV9VSU7</accession>
<evidence type="ECO:0000256" key="1">
    <source>
        <dbReference type="SAM" id="MobiDB-lite"/>
    </source>
</evidence>
<feature type="compositionally biased region" description="Polar residues" evidence="1">
    <location>
        <begin position="1167"/>
        <end position="1187"/>
    </location>
</feature>
<feature type="compositionally biased region" description="Polar residues" evidence="1">
    <location>
        <begin position="318"/>
        <end position="339"/>
    </location>
</feature>
<evidence type="ECO:0000256" key="2">
    <source>
        <dbReference type="SAM" id="Phobius"/>
    </source>
</evidence>
<feature type="transmembrane region" description="Helical" evidence="2">
    <location>
        <begin position="597"/>
        <end position="620"/>
    </location>
</feature>
<keyword evidence="3" id="KW-0732">Signal</keyword>
<feature type="compositionally biased region" description="Acidic residues" evidence="1">
    <location>
        <begin position="1020"/>
        <end position="1031"/>
    </location>
</feature>
<keyword evidence="2" id="KW-0812">Transmembrane</keyword>
<proteinExistence type="predicted"/>
<evidence type="ECO:0000313" key="5">
    <source>
        <dbReference type="Proteomes" id="UP001370758"/>
    </source>
</evidence>
<feature type="compositionally biased region" description="Pro residues" evidence="1">
    <location>
        <begin position="684"/>
        <end position="693"/>
    </location>
</feature>
<name>A0AAV9VSU7_9PEZI</name>
<dbReference type="Proteomes" id="UP001370758">
    <property type="component" value="Unassembled WGS sequence"/>
</dbReference>
<feature type="region of interest" description="Disordered" evidence="1">
    <location>
        <begin position="677"/>
        <end position="704"/>
    </location>
</feature>
<keyword evidence="2" id="KW-1133">Transmembrane helix</keyword>
<feature type="compositionally biased region" description="Polar residues" evidence="1">
    <location>
        <begin position="797"/>
        <end position="807"/>
    </location>
</feature>
<feature type="region of interest" description="Disordered" evidence="1">
    <location>
        <begin position="764"/>
        <end position="832"/>
    </location>
</feature>
<feature type="compositionally biased region" description="Low complexity" evidence="1">
    <location>
        <begin position="340"/>
        <end position="362"/>
    </location>
</feature>
<organism evidence="4 5">
    <name type="scientific">Arthrobotrys musiformis</name>
    <dbReference type="NCBI Taxonomy" id="47236"/>
    <lineage>
        <taxon>Eukaryota</taxon>
        <taxon>Fungi</taxon>
        <taxon>Dikarya</taxon>
        <taxon>Ascomycota</taxon>
        <taxon>Pezizomycotina</taxon>
        <taxon>Orbiliomycetes</taxon>
        <taxon>Orbiliales</taxon>
        <taxon>Orbiliaceae</taxon>
        <taxon>Arthrobotrys</taxon>
    </lineage>
</organism>
<gene>
    <name evidence="4" type="ORF">TWF481_003304</name>
</gene>
<dbReference type="Gene3D" id="2.120.10.80">
    <property type="entry name" value="Kelch-type beta propeller"/>
    <property type="match status" value="1"/>
</dbReference>
<dbReference type="InterPro" id="IPR015915">
    <property type="entry name" value="Kelch-typ_b-propeller"/>
</dbReference>
<feature type="region of interest" description="Disordered" evidence="1">
    <location>
        <begin position="1104"/>
        <end position="1187"/>
    </location>
</feature>
<feature type="region of interest" description="Disordered" evidence="1">
    <location>
        <begin position="301"/>
        <end position="376"/>
    </location>
</feature>
<keyword evidence="2" id="KW-0472">Membrane</keyword>
<sequence length="1297" mass="140793">MPSNHQRRRRRNHNSSNLFLLFLLPTASALHYPLPASIFKTHTSTGNPILHIQPSLYHSSTSRTLLNFKSVFLANPSPGSYIDSSLLYNGDFTQDVDGVQVPNFLVGGGEGVVVFSRKGHLDDIADGRVGRDTGEVWLMTFPVVCDGGDGVGGYTIYRSGAGKEDWEEIKLNPGADWSPSSRYLGRGFMADIYDEEDGSSVLTGGERLYSFGGVCIGGEAFLGNGRNDTFSADVWRVENSTAVLDGGEGLRRRQIDIGDGEDETVWSSTASEVSTALSRSIAATASGGVSTVISRSSVWSETRSLESESESESATSTGVQTTRTIANSKSTTFQTSSLLKTPSSISTKPTSTTAITSTPTPAAKEENTDPSSSLDILVSTSKNPPIPEAGFSMTPLKSTNPAEGNATSMLILGGYTSSNRFVGLGQLALFTPQSESWTFVSTTLSNNNITPRAGHTAVLDPENNRIIIFGGWIGNITRPATPPIITLKIGDLTTDGQGWEWETYNATEEIDGAGPANDLSLWGHAGILLEGNVMMLTSGFHVEDLDDDGRQRVNDQTWFLNLTSNEWVSQYHYPIEELSKNTPGGEAEGKQGNHRDIAMLAGVFGGVALLVVVLAVLFWYARRQEEYADLTNDTAADGDDENRGDKFDSLDLEYGKTAGVGQTNLFRSREITGTQLRENMPRSPELPPRPPAPTRAHRHANQPSHVDMEMVERMREQQEQRENMFQESAAQERRRSVRSEMVAWVREWANADAAAQAAEVMTRQRQESGCSGRGRKESSTLGSGGVKDMYLRPGRAANNTPKSTAATTGAPETVDSRCITSSSTYSDGQVSTLDASENYTTPEEIPYPVPPMLLSTCQTYGEQSPRNPRLLVGPQGVTAPLPKKMAEEFPTPTLIPRDSLSSSAHGSGVYNHYSYSSTKPLLVQAQSSTTGDRDRDTDSEWRDVTPASHFFTNIPLTTFEEDEQQHLTPHIKRGKSLEDRVREEMYNPGPARTDDDCRLSSIMDYYAESKSPTPIPELTEGTDSEDDEGEEGYLVPSVSSGIRSSTFDGEHAVVEGKGKMVYITNTAVDEPIVVRSIRMRSQGHHQPHPSRESVIAPLLSETLSQQQKEDGKLEKPIAKSRIPSLGSSIKRRAAAMAATFNPSSSSAQSNDRRSSSMGRKNVLCRRQAQTGQKPAQTTVSESTPLQPQQAEIMNVNDQEATDLLLARGFEDRDDGSSMHMNDKVVQLVYTAPKGKLRVVNPSPRRVSSGGTDGSFGLFQQMAAQRRVSSSGNLGGLAGPEGIVRLGSAAARKVGELD</sequence>